<keyword evidence="3" id="KW-0378">Hydrolase</keyword>
<dbReference type="RefSeq" id="WP_151916450.1">
    <property type="nucleotide sequence ID" value="NZ_RQSP01000008.1"/>
</dbReference>
<keyword evidence="6" id="KW-0238">DNA-binding</keyword>
<dbReference type="Proteomes" id="UP000326336">
    <property type="component" value="Unassembled WGS sequence"/>
</dbReference>
<feature type="region of interest" description="Disordered" evidence="9">
    <location>
        <begin position="1297"/>
        <end position="1322"/>
    </location>
</feature>
<dbReference type="Pfam" id="PF23235">
    <property type="entry name" value="WHD_3rd_Lhr"/>
    <property type="match status" value="1"/>
</dbReference>
<dbReference type="GO" id="GO:0003677">
    <property type="term" value="F:DNA binding"/>
    <property type="evidence" value="ECO:0007669"/>
    <property type="project" value="UniProtKB-KW"/>
</dbReference>
<keyword evidence="4 12" id="KW-0347">Helicase</keyword>
<dbReference type="Pfam" id="PF08494">
    <property type="entry name" value="DEAD_assoc"/>
    <property type="match status" value="1"/>
</dbReference>
<sequence length="1688" mass="182096">MCESVDLFSAPTRAWFSHAFGRPTEVQREAWPAIRSGGNVLAIAPTGSGKTLAAFLSAIDRLMTEGEARAVHGVRVLYVSPLKALAVDVAKNLESPLGGIARQCEAMGVAPPRISVATRSGDTTARERRAIAAHPPDILVTTPESLYLLLTSKARRILRTVRTVIVDEVHALAGSKRGAHLALSLERLDMLVAEPVQRIGLSATVNPAGEAARFLAGSAPITIIDPHGRPGMRLRAVAPLADMRDLNSADMPSKAGAAQSLRGERHISGVTPRMMRLVGTASDGAHGAGDAGKPADHANPTGVAAGRTGSIWPVVERSVLDEILAHRTTLVFVNSRGLAERLTARLNDLYAEGRHGKSAGSFDADDDAKGGADGHVGKKGLATHYDAVVGSTTMLVQSHDADDVIAMAHHGSVSKERRKQIEERLKHGRLRCVVATSSLELGIDMGSVDLVIQIAPPLSVSSGLQRVGRADHHVGGVSHALFYPLTREQIIGVATGIEGMMAGAIEPLHIPRNPLDVLAQQTVAAAAMDDLKPDEWYRSVRRSAPFEDLQRDVFDAVMGMMTGTYDDEEFSAFRPPLMWNRDDDIISARPGAQRLAVTSGGTIPDRGLYTVVLPESESGRGPRRVGELDEEMVYESRVGDVITLGTSTWQIQEITRDRVVVTPAPGRTARLPFWHGEGLGRDAGFGRARGGFLRQVCSGLEDAPQGEPPDNASGPATASGRTRERSAPRFTVPVERRLREDGLDDNAVDNLAALLSEQRAATGVVPDDRHIVVERCRDEESDWRVIVHSPFGRRVHEPWALAIGDRLSRRFGFDGQIYAADDGIVIRLPDMGGDVPSRDLLVFDPDELDRIVRAQVGDSVLFAARFRECAARSLFLPRTDPGRRVPLWQQRLRAAQLLGAARARRNFPLLLETARECLQDVYDMPALREIMEAVGSGAISLVETQTQEPSPFAENLLFGFVGSVMYQYDMPQAERSAQLLSVDPAVLERLLTGSDMTALLDPEAIAQVERQLASRRFWNELDEDDVAGRVARYAKTHGPFTADRMIADLGLDARTAVHALDEMERRGELLKGAFRAATKTDDSASGGQTATQSQTRKETQAEAPGEMQLLHREVFRRIRALSLARMRKAIKPVPASVFQRFVLDRQSVASVGAQRLEGADGLAQVIEQLEGVALPAALWESAVFPARIRNYTPSMLDELLAEGDVVWVADGSRGSQCIGRIAFHPSRSAILAPMQTLHRTSDAARHRNGIVDGAAAAAHDLDRDVMSAISDALSYASGAGSYRADRLEDMARAAWNRHRAEQGSDGNGDDGHDGDGTDITDITVDDATGEIMDDGWSHQAFENALWALVRQGSITNSSFSPVRAVLAGGGAGPQTKTVRVARRRVRLGTRLPARLGGLWSLVASSSSRSMPADGGEDSDEESGRRAIAMVEALLDRYGIIAQPLIDKEDIDGGFSGLYPVLRRMEERGLLVRGMFVEGFGAAQFAERESIDALRGMADDARGGGGALVAIDALDPANLYGSAIPWPIAGAESERHASADASTPHDAQISSEGRTSSEERVPSQEQMSADAPQQRDPPSSGQFDAREHAAGLRPSRRAGSVVVTAQGRPVLMIVPRSHRLFAFDAASETLRRACGELVFALQRTMDCEGVGGITVADVNGSPVRSRPQLLRMLHMAGFVPCPQGMKLYR</sequence>
<comment type="caution">
    <text evidence="12">The sequence shown here is derived from an EMBL/GenBank/DDBJ whole genome shotgun (WGS) entry which is preliminary data.</text>
</comment>
<evidence type="ECO:0000256" key="9">
    <source>
        <dbReference type="SAM" id="MobiDB-lite"/>
    </source>
</evidence>
<dbReference type="InterPro" id="IPR052511">
    <property type="entry name" value="ATP-dep_Helicase"/>
</dbReference>
<keyword evidence="8" id="KW-0413">Isomerase</keyword>
<dbReference type="SMART" id="SM00490">
    <property type="entry name" value="HELICc"/>
    <property type="match status" value="1"/>
</dbReference>
<accession>A0A5N5RLW2</accession>
<dbReference type="InterPro" id="IPR001650">
    <property type="entry name" value="Helicase_C-like"/>
</dbReference>
<dbReference type="PROSITE" id="PS51192">
    <property type="entry name" value="HELICASE_ATP_BIND_1"/>
    <property type="match status" value="1"/>
</dbReference>
<evidence type="ECO:0000256" key="6">
    <source>
        <dbReference type="ARBA" id="ARBA00023125"/>
    </source>
</evidence>
<feature type="region of interest" description="Disordered" evidence="9">
    <location>
        <begin position="1532"/>
        <end position="1599"/>
    </location>
</feature>
<reference evidence="12 13" key="1">
    <citation type="journal article" date="2019" name="Int. J. Syst. Evol. Microbiol.">
        <title>Bifidobacterium jacchi sp. nov., isolated from the faeces of a baby common marmoset (Callithrix jacchus).</title>
        <authorList>
            <person name="Modesto M."/>
            <person name="Watanabe K."/>
            <person name="Arita M."/>
            <person name="Satti M."/>
            <person name="Oki K."/>
            <person name="Sciavilla P."/>
            <person name="Patavino C."/>
            <person name="Camma C."/>
            <person name="Michelini S."/>
            <person name="Sgorbati B."/>
            <person name="Mattarelli P."/>
        </authorList>
    </citation>
    <scope>NUCLEOTIDE SEQUENCE [LARGE SCALE GENOMIC DNA]</scope>
    <source>
        <strain evidence="12 13">MRM 9.3</strain>
    </source>
</reference>
<evidence type="ECO:0000259" key="11">
    <source>
        <dbReference type="PROSITE" id="PS51194"/>
    </source>
</evidence>
<keyword evidence="2" id="KW-0227">DNA damage</keyword>
<evidence type="ECO:0000256" key="5">
    <source>
        <dbReference type="ARBA" id="ARBA00022840"/>
    </source>
</evidence>
<evidence type="ECO:0000256" key="3">
    <source>
        <dbReference type="ARBA" id="ARBA00022801"/>
    </source>
</evidence>
<dbReference type="SMART" id="SM00487">
    <property type="entry name" value="DEXDc"/>
    <property type="match status" value="1"/>
</dbReference>
<evidence type="ECO:0000256" key="8">
    <source>
        <dbReference type="ARBA" id="ARBA00023235"/>
    </source>
</evidence>
<dbReference type="GO" id="GO:0005524">
    <property type="term" value="F:ATP binding"/>
    <property type="evidence" value="ECO:0007669"/>
    <property type="project" value="UniProtKB-KW"/>
</dbReference>
<evidence type="ECO:0000259" key="10">
    <source>
        <dbReference type="PROSITE" id="PS51192"/>
    </source>
</evidence>
<dbReference type="EMBL" id="RQSP01000008">
    <property type="protein sequence ID" value="KAB5607751.1"/>
    <property type="molecule type" value="Genomic_DNA"/>
</dbReference>
<feature type="region of interest" description="Disordered" evidence="9">
    <location>
        <begin position="1076"/>
        <end position="1106"/>
    </location>
</feature>
<dbReference type="InterPro" id="IPR045628">
    <property type="entry name" value="Lhr_WH_dom"/>
</dbReference>
<evidence type="ECO:0000256" key="1">
    <source>
        <dbReference type="ARBA" id="ARBA00022741"/>
    </source>
</evidence>
<organism evidence="12 13">
    <name type="scientific">Bifidobacterium jacchi</name>
    <dbReference type="NCBI Taxonomy" id="2490545"/>
    <lineage>
        <taxon>Bacteria</taxon>
        <taxon>Bacillati</taxon>
        <taxon>Actinomycetota</taxon>
        <taxon>Actinomycetes</taxon>
        <taxon>Bifidobacteriales</taxon>
        <taxon>Bifidobacteriaceae</taxon>
        <taxon>Bifidobacterium</taxon>
    </lineage>
</organism>
<evidence type="ECO:0000313" key="12">
    <source>
        <dbReference type="EMBL" id="KAB5607751.1"/>
    </source>
</evidence>
<feature type="compositionally biased region" description="Polar residues" evidence="9">
    <location>
        <begin position="1083"/>
        <end position="1094"/>
    </location>
</feature>
<dbReference type="InterPro" id="IPR014001">
    <property type="entry name" value="Helicase_ATP-bd"/>
</dbReference>
<dbReference type="SUPFAM" id="SSF52540">
    <property type="entry name" value="P-loop containing nucleoside triphosphate hydrolases"/>
    <property type="match status" value="1"/>
</dbReference>
<evidence type="ECO:0000256" key="2">
    <source>
        <dbReference type="ARBA" id="ARBA00022763"/>
    </source>
</evidence>
<gene>
    <name evidence="12" type="ORF">EHS19_03760</name>
</gene>
<dbReference type="PANTHER" id="PTHR47962:SF5">
    <property type="entry name" value="ATP-DEPENDENT HELICASE LHR-RELATED"/>
    <property type="match status" value="1"/>
</dbReference>
<feature type="domain" description="Helicase C-terminal" evidence="11">
    <location>
        <begin position="318"/>
        <end position="516"/>
    </location>
</feature>
<keyword evidence="5" id="KW-0067">ATP-binding</keyword>
<dbReference type="GO" id="GO:0006281">
    <property type="term" value="P:DNA repair"/>
    <property type="evidence" value="ECO:0007669"/>
    <property type="project" value="UniProtKB-KW"/>
</dbReference>
<dbReference type="InterPro" id="IPR055367">
    <property type="entry name" value="WH4_Lhr"/>
</dbReference>
<dbReference type="PANTHER" id="PTHR47962">
    <property type="entry name" value="ATP-DEPENDENT HELICASE LHR-RELATED-RELATED"/>
    <property type="match status" value="1"/>
</dbReference>
<dbReference type="Pfam" id="PF00270">
    <property type="entry name" value="DEAD"/>
    <property type="match status" value="1"/>
</dbReference>
<dbReference type="GO" id="GO:0016887">
    <property type="term" value="F:ATP hydrolysis activity"/>
    <property type="evidence" value="ECO:0007669"/>
    <property type="project" value="TreeGrafter"/>
</dbReference>
<name>A0A5N5RLW2_9BIFI</name>
<evidence type="ECO:0000256" key="4">
    <source>
        <dbReference type="ARBA" id="ARBA00022806"/>
    </source>
</evidence>
<dbReference type="InterPro" id="IPR011545">
    <property type="entry name" value="DEAD/DEAH_box_helicase_dom"/>
</dbReference>
<evidence type="ECO:0000313" key="13">
    <source>
        <dbReference type="Proteomes" id="UP000326336"/>
    </source>
</evidence>
<dbReference type="OrthoDB" id="9815222at2"/>
<dbReference type="GO" id="GO:0004386">
    <property type="term" value="F:helicase activity"/>
    <property type="evidence" value="ECO:0007669"/>
    <property type="project" value="UniProtKB-KW"/>
</dbReference>
<dbReference type="PROSITE" id="PS51194">
    <property type="entry name" value="HELICASE_CTER"/>
    <property type="match status" value="1"/>
</dbReference>
<feature type="region of interest" description="Disordered" evidence="9">
    <location>
        <begin position="281"/>
        <end position="306"/>
    </location>
</feature>
<dbReference type="InterPro" id="IPR027417">
    <property type="entry name" value="P-loop_NTPase"/>
</dbReference>
<feature type="domain" description="Helicase ATP-binding" evidence="10">
    <location>
        <begin position="31"/>
        <end position="223"/>
    </location>
</feature>
<dbReference type="Pfam" id="PF00271">
    <property type="entry name" value="Helicase_C"/>
    <property type="match status" value="1"/>
</dbReference>
<evidence type="ECO:0000256" key="7">
    <source>
        <dbReference type="ARBA" id="ARBA00023204"/>
    </source>
</evidence>
<keyword evidence="13" id="KW-1185">Reference proteome</keyword>
<keyword evidence="1" id="KW-0547">Nucleotide-binding</keyword>
<protein>
    <submittedName>
        <fullName evidence="12">DEAD/DEAH box helicase</fullName>
    </submittedName>
</protein>
<dbReference type="CDD" id="cd17922">
    <property type="entry name" value="DEXHc_LHR-like"/>
    <property type="match status" value="1"/>
</dbReference>
<keyword evidence="7" id="KW-0234">DNA repair</keyword>
<dbReference type="Gene3D" id="3.40.50.300">
    <property type="entry name" value="P-loop containing nucleotide triphosphate hydrolases"/>
    <property type="match status" value="2"/>
</dbReference>
<dbReference type="InterPro" id="IPR055368">
    <property type="entry name" value="WH3_Lhr"/>
</dbReference>
<dbReference type="Pfam" id="PF23234">
    <property type="entry name" value="WHD_4th_Lhr"/>
    <property type="match status" value="1"/>
</dbReference>
<dbReference type="Pfam" id="PF19306">
    <property type="entry name" value="WHD_Lhr"/>
    <property type="match status" value="1"/>
</dbReference>
<dbReference type="InterPro" id="IPR013701">
    <property type="entry name" value="Lhr-like_DEAD/DEAH_assoc"/>
</dbReference>
<feature type="region of interest" description="Disordered" evidence="9">
    <location>
        <begin position="699"/>
        <end position="733"/>
    </location>
</feature>
<proteinExistence type="predicted"/>